<keyword evidence="3" id="KW-1185">Reference proteome</keyword>
<protein>
    <submittedName>
        <fullName evidence="2">Histone H2A deubiquitinase MYSM1</fullName>
    </submittedName>
</protein>
<reference evidence="2 3" key="1">
    <citation type="submission" date="2019-04" db="EMBL/GenBank/DDBJ databases">
        <title>Draft genome of the big-headed turtle Platysternon megacephalum.</title>
        <authorList>
            <person name="Gong S."/>
        </authorList>
    </citation>
    <scope>NUCLEOTIDE SEQUENCE [LARGE SCALE GENOMIC DNA]</scope>
    <source>
        <strain evidence="2">DO16091913</strain>
        <tissue evidence="2">Muscle</tissue>
    </source>
</reference>
<feature type="region of interest" description="Disordered" evidence="1">
    <location>
        <begin position="34"/>
        <end position="57"/>
    </location>
</feature>
<gene>
    <name evidence="2" type="ORF">DR999_PMT06105</name>
</gene>
<evidence type="ECO:0000256" key="1">
    <source>
        <dbReference type="SAM" id="MobiDB-lite"/>
    </source>
</evidence>
<organism evidence="2 3">
    <name type="scientific">Platysternon megacephalum</name>
    <name type="common">big-headed turtle</name>
    <dbReference type="NCBI Taxonomy" id="55544"/>
    <lineage>
        <taxon>Eukaryota</taxon>
        <taxon>Metazoa</taxon>
        <taxon>Chordata</taxon>
        <taxon>Craniata</taxon>
        <taxon>Vertebrata</taxon>
        <taxon>Euteleostomi</taxon>
        <taxon>Archelosauria</taxon>
        <taxon>Testudinata</taxon>
        <taxon>Testudines</taxon>
        <taxon>Cryptodira</taxon>
        <taxon>Durocryptodira</taxon>
        <taxon>Testudinoidea</taxon>
        <taxon>Platysternidae</taxon>
        <taxon>Platysternon</taxon>
    </lineage>
</organism>
<name>A0A4D9ETZ3_9SAUR</name>
<dbReference type="Proteomes" id="UP000297703">
    <property type="component" value="Unassembled WGS sequence"/>
</dbReference>
<evidence type="ECO:0000313" key="3">
    <source>
        <dbReference type="Proteomes" id="UP000297703"/>
    </source>
</evidence>
<sequence length="141" mass="15289">MRLPPRARSGRGGPGGTYFLPAGTGVRVALSGKRDALGSSPCPGAAQQRGDTDARLNRGIRTPPGAWLQVDVDFSLEEVPKTHRFSAPHRVLPSVTGGGFWRRCDWWVRSGSWGNKCHGFVVLQSQNPSWEATTDIHQPAC</sequence>
<proteinExistence type="predicted"/>
<comment type="caution">
    <text evidence="2">The sequence shown here is derived from an EMBL/GenBank/DDBJ whole genome shotgun (WGS) entry which is preliminary data.</text>
</comment>
<accession>A0A4D9ETZ3</accession>
<dbReference type="AlphaFoldDB" id="A0A4D9ETZ3"/>
<evidence type="ECO:0000313" key="2">
    <source>
        <dbReference type="EMBL" id="TFK10698.1"/>
    </source>
</evidence>
<dbReference type="EMBL" id="QXTE01000039">
    <property type="protein sequence ID" value="TFK10698.1"/>
    <property type="molecule type" value="Genomic_DNA"/>
</dbReference>
<reference evidence="2 3" key="2">
    <citation type="submission" date="2019-04" db="EMBL/GenBank/DDBJ databases">
        <title>The genome sequence of big-headed turtle.</title>
        <authorList>
            <person name="Gong S."/>
        </authorList>
    </citation>
    <scope>NUCLEOTIDE SEQUENCE [LARGE SCALE GENOMIC DNA]</scope>
    <source>
        <strain evidence="2">DO16091913</strain>
        <tissue evidence="2">Muscle</tissue>
    </source>
</reference>